<reference evidence="7 8" key="1">
    <citation type="submission" date="2020-10" db="EMBL/GenBank/DDBJ databases">
        <title>Genomic Encyclopedia of Type Strains, Phase IV (KMG-IV): sequencing the most valuable type-strain genomes for metagenomic binning, comparative biology and taxonomic classification.</title>
        <authorList>
            <person name="Goeker M."/>
        </authorList>
    </citation>
    <scope>NUCLEOTIDE SEQUENCE [LARGE SCALE GENOMIC DNA]</scope>
    <source>
        <strain evidence="7 8">DSM 4194</strain>
    </source>
</reference>
<comment type="caution">
    <text evidence="7">The sequence shown here is derived from an EMBL/GenBank/DDBJ whole genome shotgun (WGS) entry which is preliminary data.</text>
</comment>
<dbReference type="PANTHER" id="PTHR30250:SF11">
    <property type="entry name" value="O-ANTIGEN TRANSPORTER-RELATED"/>
    <property type="match status" value="1"/>
</dbReference>
<sequence length="313" mass="35660">MIAYNDKLDICLAIICLAFYKYFESKSDLVHGFLQRQERMDLIALSIMIRGVGNVLVMTTAYFFTQELTLALAISVVKSWAVYYYIDNRNYLRLYKDQNFVHKTVLDLFQIAWPLGIVVFANTLNLNIPRYFIAHYYGESFVGIFASISYFLVAGATLVNAIGQSAIPRLANLGIANMLAFKALSQKIFAVIVLIGLIGVLIAHYFGDWILHLVYNDVISNYHLLFMQIMWSGVAVYSSVAIGCSLTALRDFRLQGYFSIINIVIMLVTSFFLVSYYGLSGAAVAIGVTHLIKLFIAWLRMRYVYKYWKLDYV</sequence>
<dbReference type="Proteomes" id="UP000639010">
    <property type="component" value="Unassembled WGS sequence"/>
</dbReference>
<protein>
    <submittedName>
        <fullName evidence="7">O-antigen/teichoic acid export membrane protein</fullName>
    </submittedName>
</protein>
<evidence type="ECO:0000256" key="5">
    <source>
        <dbReference type="ARBA" id="ARBA00023136"/>
    </source>
</evidence>
<evidence type="ECO:0000256" key="2">
    <source>
        <dbReference type="ARBA" id="ARBA00022475"/>
    </source>
</evidence>
<feature type="transmembrane region" description="Helical" evidence="6">
    <location>
        <begin position="226"/>
        <end position="249"/>
    </location>
</feature>
<name>A0ABR9H5H7_9BACT</name>
<accession>A0ABR9H5H7</accession>
<feature type="transmembrane region" description="Helical" evidence="6">
    <location>
        <begin position="282"/>
        <end position="299"/>
    </location>
</feature>
<feature type="transmembrane region" description="Helical" evidence="6">
    <location>
        <begin position="188"/>
        <end position="206"/>
    </location>
</feature>
<keyword evidence="8" id="KW-1185">Reference proteome</keyword>
<keyword evidence="5 6" id="KW-0472">Membrane</keyword>
<evidence type="ECO:0000313" key="7">
    <source>
        <dbReference type="EMBL" id="MBE1425956.1"/>
    </source>
</evidence>
<evidence type="ECO:0000313" key="8">
    <source>
        <dbReference type="Proteomes" id="UP000639010"/>
    </source>
</evidence>
<keyword evidence="4 6" id="KW-1133">Transmembrane helix</keyword>
<dbReference type="PANTHER" id="PTHR30250">
    <property type="entry name" value="PST FAMILY PREDICTED COLANIC ACID TRANSPORTER"/>
    <property type="match status" value="1"/>
</dbReference>
<keyword evidence="3 6" id="KW-0812">Transmembrane</keyword>
<feature type="transmembrane region" description="Helical" evidence="6">
    <location>
        <begin position="144"/>
        <end position="167"/>
    </location>
</feature>
<gene>
    <name evidence="7" type="ORF">H4684_002615</name>
</gene>
<dbReference type="InterPro" id="IPR050833">
    <property type="entry name" value="Poly_Biosynth_Transport"/>
</dbReference>
<evidence type="ECO:0000256" key="6">
    <source>
        <dbReference type="SAM" id="Phobius"/>
    </source>
</evidence>
<feature type="transmembrane region" description="Helical" evidence="6">
    <location>
        <begin position="70"/>
        <end position="86"/>
    </location>
</feature>
<dbReference type="Pfam" id="PF01943">
    <property type="entry name" value="Polysacc_synt"/>
    <property type="match status" value="1"/>
</dbReference>
<evidence type="ECO:0000256" key="4">
    <source>
        <dbReference type="ARBA" id="ARBA00022989"/>
    </source>
</evidence>
<evidence type="ECO:0000256" key="1">
    <source>
        <dbReference type="ARBA" id="ARBA00004651"/>
    </source>
</evidence>
<comment type="subcellular location">
    <subcellularLocation>
        <location evidence="1">Cell membrane</location>
        <topology evidence="1">Multi-pass membrane protein</topology>
    </subcellularLocation>
</comment>
<feature type="transmembrane region" description="Helical" evidence="6">
    <location>
        <begin position="256"/>
        <end position="276"/>
    </location>
</feature>
<dbReference type="EMBL" id="JADBGG010000020">
    <property type="protein sequence ID" value="MBE1425956.1"/>
    <property type="molecule type" value="Genomic_DNA"/>
</dbReference>
<keyword evidence="2" id="KW-1003">Cell membrane</keyword>
<feature type="transmembrane region" description="Helical" evidence="6">
    <location>
        <begin position="42"/>
        <end position="64"/>
    </location>
</feature>
<organism evidence="7 8">
    <name type="scientific">Desulfomicrobium macestii</name>
    <dbReference type="NCBI Taxonomy" id="90731"/>
    <lineage>
        <taxon>Bacteria</taxon>
        <taxon>Pseudomonadati</taxon>
        <taxon>Thermodesulfobacteriota</taxon>
        <taxon>Desulfovibrionia</taxon>
        <taxon>Desulfovibrionales</taxon>
        <taxon>Desulfomicrobiaceae</taxon>
        <taxon>Desulfomicrobium</taxon>
    </lineage>
</organism>
<proteinExistence type="predicted"/>
<dbReference type="InterPro" id="IPR002797">
    <property type="entry name" value="Polysacc_synth"/>
</dbReference>
<feature type="transmembrane region" description="Helical" evidence="6">
    <location>
        <begin position="106"/>
        <end position="124"/>
    </location>
</feature>
<evidence type="ECO:0000256" key="3">
    <source>
        <dbReference type="ARBA" id="ARBA00022692"/>
    </source>
</evidence>